<feature type="compositionally biased region" description="Basic and acidic residues" evidence="1">
    <location>
        <begin position="1"/>
        <end position="30"/>
    </location>
</feature>
<proteinExistence type="predicted"/>
<evidence type="ECO:0000313" key="2">
    <source>
        <dbReference type="EMBL" id="KAJ1089843.1"/>
    </source>
</evidence>
<dbReference type="EMBL" id="JANPWB010000015">
    <property type="protein sequence ID" value="KAJ1089843.1"/>
    <property type="molecule type" value="Genomic_DNA"/>
</dbReference>
<protein>
    <submittedName>
        <fullName evidence="2">Uncharacterized protein</fullName>
    </submittedName>
</protein>
<dbReference type="AlphaFoldDB" id="A0AAV7LFD9"/>
<feature type="region of interest" description="Disordered" evidence="1">
    <location>
        <begin position="1"/>
        <end position="49"/>
    </location>
</feature>
<gene>
    <name evidence="2" type="ORF">NDU88_002987</name>
</gene>
<evidence type="ECO:0000256" key="1">
    <source>
        <dbReference type="SAM" id="MobiDB-lite"/>
    </source>
</evidence>
<organism evidence="2 3">
    <name type="scientific">Pleurodeles waltl</name>
    <name type="common">Iberian ribbed newt</name>
    <dbReference type="NCBI Taxonomy" id="8319"/>
    <lineage>
        <taxon>Eukaryota</taxon>
        <taxon>Metazoa</taxon>
        <taxon>Chordata</taxon>
        <taxon>Craniata</taxon>
        <taxon>Vertebrata</taxon>
        <taxon>Euteleostomi</taxon>
        <taxon>Amphibia</taxon>
        <taxon>Batrachia</taxon>
        <taxon>Caudata</taxon>
        <taxon>Salamandroidea</taxon>
        <taxon>Salamandridae</taxon>
        <taxon>Pleurodelinae</taxon>
        <taxon>Pleurodeles</taxon>
    </lineage>
</organism>
<keyword evidence="3" id="KW-1185">Reference proteome</keyword>
<sequence length="81" mass="8873">MKAEPERRPKASERLKRGAETSREKNERKYARNAGRGAGPVKKGSVAPPSWAAVGSTVRISDRRSCRGPLFGHQPAFWAVA</sequence>
<name>A0AAV7LFD9_PLEWA</name>
<accession>A0AAV7LFD9</accession>
<reference evidence="2" key="1">
    <citation type="journal article" date="2022" name="bioRxiv">
        <title>Sequencing and chromosome-scale assembly of the giantPleurodeles waltlgenome.</title>
        <authorList>
            <person name="Brown T."/>
            <person name="Elewa A."/>
            <person name="Iarovenko S."/>
            <person name="Subramanian E."/>
            <person name="Araus A.J."/>
            <person name="Petzold A."/>
            <person name="Susuki M."/>
            <person name="Suzuki K.-i.T."/>
            <person name="Hayashi T."/>
            <person name="Toyoda A."/>
            <person name="Oliveira C."/>
            <person name="Osipova E."/>
            <person name="Leigh N.D."/>
            <person name="Simon A."/>
            <person name="Yun M.H."/>
        </authorList>
    </citation>
    <scope>NUCLEOTIDE SEQUENCE</scope>
    <source>
        <strain evidence="2">20211129_DDA</strain>
        <tissue evidence="2">Liver</tissue>
    </source>
</reference>
<comment type="caution">
    <text evidence="2">The sequence shown here is derived from an EMBL/GenBank/DDBJ whole genome shotgun (WGS) entry which is preliminary data.</text>
</comment>
<evidence type="ECO:0000313" key="3">
    <source>
        <dbReference type="Proteomes" id="UP001066276"/>
    </source>
</evidence>
<dbReference type="Proteomes" id="UP001066276">
    <property type="component" value="Chromosome 11"/>
</dbReference>